<dbReference type="SUPFAM" id="SSF54637">
    <property type="entry name" value="Thioesterase/thiol ester dehydrase-isomerase"/>
    <property type="match status" value="1"/>
</dbReference>
<dbReference type="Proteomes" id="UP000799424">
    <property type="component" value="Unassembled WGS sequence"/>
</dbReference>
<organism evidence="1 2">
    <name type="scientific">Ophiobolus disseminans</name>
    <dbReference type="NCBI Taxonomy" id="1469910"/>
    <lineage>
        <taxon>Eukaryota</taxon>
        <taxon>Fungi</taxon>
        <taxon>Dikarya</taxon>
        <taxon>Ascomycota</taxon>
        <taxon>Pezizomycotina</taxon>
        <taxon>Dothideomycetes</taxon>
        <taxon>Pleosporomycetidae</taxon>
        <taxon>Pleosporales</taxon>
        <taxon>Pleosporineae</taxon>
        <taxon>Phaeosphaeriaceae</taxon>
        <taxon>Ophiobolus</taxon>
    </lineage>
</organism>
<evidence type="ECO:0000313" key="2">
    <source>
        <dbReference type="Proteomes" id="UP000799424"/>
    </source>
</evidence>
<dbReference type="Gene3D" id="3.10.129.10">
    <property type="entry name" value="Hotdog Thioesterase"/>
    <property type="match status" value="1"/>
</dbReference>
<dbReference type="InterPro" id="IPR029069">
    <property type="entry name" value="HotDog_dom_sf"/>
</dbReference>
<dbReference type="OrthoDB" id="506431at2759"/>
<dbReference type="EMBL" id="MU006220">
    <property type="protein sequence ID" value="KAF2829965.1"/>
    <property type="molecule type" value="Genomic_DNA"/>
</dbReference>
<sequence length="135" mass="14298">MTISKTTKYIPSGGVGTGTFANVMEATTLLGTISIAKPSCKRRGTARARTPPQAHTRRDHQKTIPLVKYGIGLSGFPGACHGGALLTLIDEALAYVMVADKPGATRLNFMEIGIGQWRKSLQQGNLLAPRGYASA</sequence>
<reference evidence="1" key="1">
    <citation type="journal article" date="2020" name="Stud. Mycol.">
        <title>101 Dothideomycetes genomes: a test case for predicting lifestyles and emergence of pathogens.</title>
        <authorList>
            <person name="Haridas S."/>
            <person name="Albert R."/>
            <person name="Binder M."/>
            <person name="Bloem J."/>
            <person name="Labutti K."/>
            <person name="Salamov A."/>
            <person name="Andreopoulos B."/>
            <person name="Baker S."/>
            <person name="Barry K."/>
            <person name="Bills G."/>
            <person name="Bluhm B."/>
            <person name="Cannon C."/>
            <person name="Castanera R."/>
            <person name="Culley D."/>
            <person name="Daum C."/>
            <person name="Ezra D."/>
            <person name="Gonzalez J."/>
            <person name="Henrissat B."/>
            <person name="Kuo A."/>
            <person name="Liang C."/>
            <person name="Lipzen A."/>
            <person name="Lutzoni F."/>
            <person name="Magnuson J."/>
            <person name="Mondo S."/>
            <person name="Nolan M."/>
            <person name="Ohm R."/>
            <person name="Pangilinan J."/>
            <person name="Park H.-J."/>
            <person name="Ramirez L."/>
            <person name="Alfaro M."/>
            <person name="Sun H."/>
            <person name="Tritt A."/>
            <person name="Yoshinaga Y."/>
            <person name="Zwiers L.-H."/>
            <person name="Turgeon B."/>
            <person name="Goodwin S."/>
            <person name="Spatafora J."/>
            <person name="Crous P."/>
            <person name="Grigoriev I."/>
        </authorList>
    </citation>
    <scope>NUCLEOTIDE SEQUENCE</scope>
    <source>
        <strain evidence="1">CBS 113818</strain>
    </source>
</reference>
<keyword evidence="2" id="KW-1185">Reference proteome</keyword>
<dbReference type="AlphaFoldDB" id="A0A6A7ABJ5"/>
<protein>
    <submittedName>
        <fullName evidence="1">Uncharacterized protein</fullName>
    </submittedName>
</protein>
<name>A0A6A7ABJ5_9PLEO</name>
<gene>
    <name evidence="1" type="ORF">CC86DRAFT_379456</name>
</gene>
<proteinExistence type="predicted"/>
<evidence type="ECO:0000313" key="1">
    <source>
        <dbReference type="EMBL" id="KAF2829965.1"/>
    </source>
</evidence>
<accession>A0A6A7ABJ5</accession>